<name>A0A7D5ECR7_9EURY</name>
<sequence>MGFFSSLVFAVLNVFKEGQESQITMEQVKEQEQRAINPAEREKINKIQNKARKTCECAEIVLPEQKINDGTPSNFCPKIGHECVYMQNSNRCWFGYDN</sequence>
<dbReference type="EMBL" id="CP058215">
    <property type="protein sequence ID" value="QLC48974.1"/>
    <property type="molecule type" value="Genomic_DNA"/>
</dbReference>
<keyword evidence="2" id="KW-1185">Reference proteome</keyword>
<accession>A0A7D5ECR7</accession>
<dbReference type="KEGG" id="mzi:HWN40_01140"/>
<reference evidence="1 2" key="1">
    <citation type="submission" date="2020-06" db="EMBL/GenBank/DDBJ databases">
        <title>Methanolobus halotolerans sp. nov., isolated from a saline lake Tus in Siberia.</title>
        <authorList>
            <person name="Shen Y."/>
            <person name="Chen S.-C."/>
            <person name="Lai M.-C."/>
            <person name="Huang H.-H."/>
            <person name="Chiu H.-H."/>
            <person name="Tang S.-L."/>
            <person name="Rogozin D.Y."/>
            <person name="Degermendzhy A.G."/>
        </authorList>
    </citation>
    <scope>NUCLEOTIDE SEQUENCE [LARGE SCALE GENOMIC DNA]</scope>
    <source>
        <strain evidence="1 2">DSM 21339</strain>
    </source>
</reference>
<dbReference type="Proteomes" id="UP000509594">
    <property type="component" value="Chromosome"/>
</dbReference>
<proteinExistence type="predicted"/>
<gene>
    <name evidence="1" type="ORF">HWN40_01140</name>
</gene>
<evidence type="ECO:0000313" key="2">
    <source>
        <dbReference type="Proteomes" id="UP000509594"/>
    </source>
</evidence>
<evidence type="ECO:0000313" key="1">
    <source>
        <dbReference type="EMBL" id="QLC48974.1"/>
    </source>
</evidence>
<protein>
    <submittedName>
        <fullName evidence="1">Uncharacterized protein</fullName>
    </submittedName>
</protein>
<dbReference type="AlphaFoldDB" id="A0A7D5ECR7"/>
<organism evidence="1 2">
    <name type="scientific">Methanolobus zinderi</name>
    <dbReference type="NCBI Taxonomy" id="536044"/>
    <lineage>
        <taxon>Archaea</taxon>
        <taxon>Methanobacteriati</taxon>
        <taxon>Methanobacteriota</taxon>
        <taxon>Stenosarchaea group</taxon>
        <taxon>Methanomicrobia</taxon>
        <taxon>Methanosarcinales</taxon>
        <taxon>Methanosarcinaceae</taxon>
        <taxon>Methanolobus</taxon>
    </lineage>
</organism>